<feature type="domain" description="Myb-like" evidence="7">
    <location>
        <begin position="138"/>
        <end position="190"/>
    </location>
</feature>
<dbReference type="NCBIfam" id="TIGR01557">
    <property type="entry name" value="myb_SHAQKYF"/>
    <property type="match status" value="1"/>
</dbReference>
<evidence type="ECO:0000256" key="3">
    <source>
        <dbReference type="ARBA" id="ARBA00023015"/>
    </source>
</evidence>
<dbReference type="Gene3D" id="1.10.10.60">
    <property type="entry name" value="Homeodomain-like"/>
    <property type="match status" value="1"/>
</dbReference>
<dbReference type="AlphaFoldDB" id="A0AAD8HR07"/>
<dbReference type="PANTHER" id="PTHR44042">
    <property type="entry name" value="DUPLICATED HOMEODOMAIN-LIKE SUPERFAMILY PROTEIN-RELATED"/>
    <property type="match status" value="1"/>
</dbReference>
<dbReference type="Proteomes" id="UP001237642">
    <property type="component" value="Unassembled WGS sequence"/>
</dbReference>
<keyword evidence="3" id="KW-0805">Transcription regulation</keyword>
<protein>
    <submittedName>
        <fullName evidence="9">Uncharacterized protein</fullName>
    </submittedName>
</protein>
<evidence type="ECO:0000259" key="8">
    <source>
        <dbReference type="PROSITE" id="PS51294"/>
    </source>
</evidence>
<dbReference type="GO" id="GO:0003677">
    <property type="term" value="F:DNA binding"/>
    <property type="evidence" value="ECO:0007669"/>
    <property type="project" value="InterPro"/>
</dbReference>
<organism evidence="9 10">
    <name type="scientific">Heracleum sosnowskyi</name>
    <dbReference type="NCBI Taxonomy" id="360622"/>
    <lineage>
        <taxon>Eukaryota</taxon>
        <taxon>Viridiplantae</taxon>
        <taxon>Streptophyta</taxon>
        <taxon>Embryophyta</taxon>
        <taxon>Tracheophyta</taxon>
        <taxon>Spermatophyta</taxon>
        <taxon>Magnoliopsida</taxon>
        <taxon>eudicotyledons</taxon>
        <taxon>Gunneridae</taxon>
        <taxon>Pentapetalae</taxon>
        <taxon>asterids</taxon>
        <taxon>campanulids</taxon>
        <taxon>Apiales</taxon>
        <taxon>Apiaceae</taxon>
        <taxon>Apioideae</taxon>
        <taxon>apioid superclade</taxon>
        <taxon>Tordylieae</taxon>
        <taxon>Tordyliinae</taxon>
        <taxon>Heracleum</taxon>
    </lineage>
</organism>
<dbReference type="InterPro" id="IPR001005">
    <property type="entry name" value="SANT/Myb"/>
</dbReference>
<dbReference type="PROSITE" id="PS51294">
    <property type="entry name" value="HTH_MYB"/>
    <property type="match status" value="1"/>
</dbReference>
<keyword evidence="4" id="KW-0804">Transcription</keyword>
<keyword evidence="10" id="KW-1185">Reference proteome</keyword>
<comment type="caution">
    <text evidence="9">The sequence shown here is derived from an EMBL/GenBank/DDBJ whole genome shotgun (WGS) entry which is preliminary data.</text>
</comment>
<keyword evidence="5" id="KW-0539">Nucleus</keyword>
<evidence type="ECO:0000256" key="6">
    <source>
        <dbReference type="SAM" id="Phobius"/>
    </source>
</evidence>
<evidence type="ECO:0000313" key="9">
    <source>
        <dbReference type="EMBL" id="KAK1371024.1"/>
    </source>
</evidence>
<feature type="transmembrane region" description="Helical" evidence="6">
    <location>
        <begin position="50"/>
        <end position="70"/>
    </location>
</feature>
<dbReference type="SMART" id="SM00717">
    <property type="entry name" value="SANT"/>
    <property type="match status" value="1"/>
</dbReference>
<dbReference type="CDD" id="cd00167">
    <property type="entry name" value="SANT"/>
    <property type="match status" value="1"/>
</dbReference>
<gene>
    <name evidence="9" type="ORF">POM88_037116</name>
</gene>
<feature type="transmembrane region" description="Helical" evidence="6">
    <location>
        <begin position="16"/>
        <end position="38"/>
    </location>
</feature>
<dbReference type="GO" id="GO:0005634">
    <property type="term" value="C:nucleus"/>
    <property type="evidence" value="ECO:0007669"/>
    <property type="project" value="UniProtKB-SubCell"/>
</dbReference>
<dbReference type="InterPro" id="IPR009057">
    <property type="entry name" value="Homeodomain-like_sf"/>
</dbReference>
<evidence type="ECO:0000256" key="1">
    <source>
        <dbReference type="ARBA" id="ARBA00004123"/>
    </source>
</evidence>
<keyword evidence="6" id="KW-0812">Transmembrane</keyword>
<evidence type="ECO:0000256" key="2">
    <source>
        <dbReference type="ARBA" id="ARBA00004141"/>
    </source>
</evidence>
<dbReference type="InterPro" id="IPR006447">
    <property type="entry name" value="Myb_dom_plants"/>
</dbReference>
<dbReference type="InterPro" id="IPR037185">
    <property type="entry name" value="EmrE-like"/>
</dbReference>
<evidence type="ECO:0000256" key="4">
    <source>
        <dbReference type="ARBA" id="ARBA00023163"/>
    </source>
</evidence>
<comment type="subcellular location">
    <subcellularLocation>
        <location evidence="2">Membrane</location>
        <topology evidence="2">Multi-pass membrane protein</topology>
    </subcellularLocation>
    <subcellularLocation>
        <location evidence="1">Nucleus</location>
    </subcellularLocation>
</comment>
<dbReference type="SUPFAM" id="SSF103481">
    <property type="entry name" value="Multidrug resistance efflux transporter EmrE"/>
    <property type="match status" value="1"/>
</dbReference>
<dbReference type="SUPFAM" id="SSF46689">
    <property type="entry name" value="Homeodomain-like"/>
    <property type="match status" value="1"/>
</dbReference>
<evidence type="ECO:0000256" key="5">
    <source>
        <dbReference type="ARBA" id="ARBA00023242"/>
    </source>
</evidence>
<dbReference type="PANTHER" id="PTHR44042:SF67">
    <property type="entry name" value="MYB-LIKE PROTEIN I"/>
    <property type="match status" value="1"/>
</dbReference>
<dbReference type="InterPro" id="IPR004853">
    <property type="entry name" value="Sugar_P_trans_dom"/>
</dbReference>
<accession>A0AAD8HR07</accession>
<evidence type="ECO:0000259" key="7">
    <source>
        <dbReference type="PROSITE" id="PS50090"/>
    </source>
</evidence>
<dbReference type="EMBL" id="JAUIZM010000008">
    <property type="protein sequence ID" value="KAK1371024.1"/>
    <property type="molecule type" value="Genomic_DNA"/>
</dbReference>
<keyword evidence="6" id="KW-1133">Transmembrane helix</keyword>
<proteinExistence type="predicted"/>
<dbReference type="Pfam" id="PF00249">
    <property type="entry name" value="Myb_DNA-binding"/>
    <property type="match status" value="1"/>
</dbReference>
<reference evidence="9" key="2">
    <citation type="submission" date="2023-05" db="EMBL/GenBank/DDBJ databases">
        <authorList>
            <person name="Schelkunov M.I."/>
        </authorList>
    </citation>
    <scope>NUCLEOTIDE SEQUENCE</scope>
    <source>
        <strain evidence="9">Hsosn_3</strain>
        <tissue evidence="9">Leaf</tissue>
    </source>
</reference>
<reference evidence="9" key="1">
    <citation type="submission" date="2023-02" db="EMBL/GenBank/DDBJ databases">
        <title>Genome of toxic invasive species Heracleum sosnowskyi carries increased number of genes despite the absence of recent whole-genome duplications.</title>
        <authorList>
            <person name="Schelkunov M."/>
            <person name="Shtratnikova V."/>
            <person name="Makarenko M."/>
            <person name="Klepikova A."/>
            <person name="Omelchenko D."/>
            <person name="Novikova G."/>
            <person name="Obukhova E."/>
            <person name="Bogdanov V."/>
            <person name="Penin A."/>
            <person name="Logacheva M."/>
        </authorList>
    </citation>
    <scope>NUCLEOTIDE SEQUENCE</scope>
    <source>
        <strain evidence="9">Hsosn_3</strain>
        <tissue evidence="9">Leaf</tissue>
    </source>
</reference>
<name>A0AAD8HR07_9APIA</name>
<sequence>MGLQCAYTPHYVLKVFPYPATVTAAQFAVGTVLVILMWTSNIYKRPKITGAQLIAILPMAVVHTLGNLFTNMSLGKVSVSFTHTIKAMEPFFSVALSAMFLGEILSERTMGGVEDFVIEDTMVEEEGLKEEVKEQTSRPKKRGIPWTTEEHWSFMRGLQICGKGDWKNISKYFVTSRTLTQVGSHAQKLEKRKQKLDSEKRRTTINDIQCFCCISSPCMFGSSGSLA</sequence>
<feature type="domain" description="HTH myb-type" evidence="8">
    <location>
        <begin position="138"/>
        <end position="194"/>
    </location>
</feature>
<dbReference type="Pfam" id="PF03151">
    <property type="entry name" value="TPT"/>
    <property type="match status" value="1"/>
</dbReference>
<keyword evidence="6" id="KW-0472">Membrane</keyword>
<dbReference type="InterPro" id="IPR017930">
    <property type="entry name" value="Myb_dom"/>
</dbReference>
<dbReference type="PROSITE" id="PS50090">
    <property type="entry name" value="MYB_LIKE"/>
    <property type="match status" value="1"/>
</dbReference>
<evidence type="ECO:0000313" key="10">
    <source>
        <dbReference type="Proteomes" id="UP001237642"/>
    </source>
</evidence>